<name>I7LED7_9CAUD</name>
<dbReference type="RefSeq" id="YP_007237033.1">
    <property type="nucleotide sequence ID" value="NC_019919.2"/>
</dbReference>
<evidence type="ECO:0000313" key="2">
    <source>
        <dbReference type="Proteomes" id="UP000002908"/>
    </source>
</evidence>
<protein>
    <submittedName>
        <fullName evidence="1">Uncharacterized protein</fullName>
    </submittedName>
</protein>
<gene>
    <name evidence="1" type="primary">g054</name>
    <name evidence="1" type="ORF">BN79_061</name>
</gene>
<dbReference type="KEGG" id="vg:14296672"/>
<organism evidence="1 2">
    <name type="scientific">Yersinia phage phiR2-01</name>
    <dbReference type="NCBI Taxonomy" id="1206557"/>
    <lineage>
        <taxon>Viruses</taxon>
        <taxon>Duplodnaviria</taxon>
        <taxon>Heunggongvirae</taxon>
        <taxon>Uroviricota</taxon>
        <taxon>Caudoviricetes</taxon>
        <taxon>Demerecviridae</taxon>
        <taxon>Markadamsvirinae</taxon>
        <taxon>Epseptimavirus</taxon>
        <taxon>Epseptimavirus R201</taxon>
    </lineage>
</organism>
<accession>I7LED7</accession>
<dbReference type="Proteomes" id="UP000002908">
    <property type="component" value="Segment"/>
</dbReference>
<reference evidence="1" key="1">
    <citation type="submission" date="2016-03" db="EMBL/GenBank/DDBJ databases">
        <title>Genomic, physiological and proteomic characterization of the T5-like bacteriophage phiR2-01 infecting Yersinia enterocolitia.</title>
        <authorList>
            <person name="Pajunen M.I."/>
            <person name="Happonen L.J."/>
            <person name="Jun J.W."/>
            <person name="Malmstrom J."/>
            <person name="Nawaz A."/>
            <person name="Mattinen L."/>
            <person name="Skurnik M."/>
        </authorList>
    </citation>
    <scope>NUCLEOTIDE SEQUENCE</scope>
</reference>
<dbReference type="OrthoDB" id="15381at10239"/>
<sequence length="124" mass="13813">MQLSSKVQGYFGHVTMEFAISKGWDFEQDLAEFYKDIYLNVPYMGLSTGQEITEGDVFKASQGEVTPSFAEFWLGITLKDDAPDGGVVMQSMHSGSSDYLFVSDVKEIQEIAISCISLMLNFLL</sequence>
<keyword evidence="2" id="KW-1185">Reference proteome</keyword>
<evidence type="ECO:0000313" key="1">
    <source>
        <dbReference type="EMBL" id="CCI88482.1"/>
    </source>
</evidence>
<dbReference type="GeneID" id="14296672"/>
<dbReference type="EMBL" id="HE956708">
    <property type="protein sequence ID" value="CCI88482.1"/>
    <property type="molecule type" value="Genomic_DNA"/>
</dbReference>
<proteinExistence type="predicted"/>